<feature type="compositionally biased region" description="Basic and acidic residues" evidence="1">
    <location>
        <begin position="261"/>
        <end position="280"/>
    </location>
</feature>
<feature type="chain" id="PRO_5042992209" evidence="2">
    <location>
        <begin position="22"/>
        <end position="286"/>
    </location>
</feature>
<evidence type="ECO:0000256" key="1">
    <source>
        <dbReference type="SAM" id="MobiDB-lite"/>
    </source>
</evidence>
<proteinExistence type="predicted"/>
<reference evidence="3" key="1">
    <citation type="submission" date="2023-08" db="EMBL/GenBank/DDBJ databases">
        <title>Black Yeasts Isolated from many extreme environments.</title>
        <authorList>
            <person name="Coleine C."/>
            <person name="Stajich J.E."/>
            <person name="Selbmann L."/>
        </authorList>
    </citation>
    <scope>NUCLEOTIDE SEQUENCE</scope>
    <source>
        <strain evidence="3">CCFEE 5401</strain>
    </source>
</reference>
<gene>
    <name evidence="3" type="ORF">LTR62_002945</name>
</gene>
<feature type="signal peptide" evidence="2">
    <location>
        <begin position="1"/>
        <end position="21"/>
    </location>
</feature>
<feature type="region of interest" description="Disordered" evidence="1">
    <location>
        <begin position="261"/>
        <end position="286"/>
    </location>
</feature>
<dbReference type="AlphaFoldDB" id="A0AAN7YNH7"/>
<evidence type="ECO:0000256" key="2">
    <source>
        <dbReference type="SAM" id="SignalP"/>
    </source>
</evidence>
<protein>
    <submittedName>
        <fullName evidence="3">Uncharacterized protein</fullName>
    </submittedName>
</protein>
<keyword evidence="2" id="KW-0732">Signal</keyword>
<comment type="caution">
    <text evidence="3">The sequence shown here is derived from an EMBL/GenBank/DDBJ whole genome shotgun (WGS) entry which is preliminary data.</text>
</comment>
<organism evidence="3 4">
    <name type="scientific">Meristemomyces frigidus</name>
    <dbReference type="NCBI Taxonomy" id="1508187"/>
    <lineage>
        <taxon>Eukaryota</taxon>
        <taxon>Fungi</taxon>
        <taxon>Dikarya</taxon>
        <taxon>Ascomycota</taxon>
        <taxon>Pezizomycotina</taxon>
        <taxon>Dothideomycetes</taxon>
        <taxon>Dothideomycetidae</taxon>
        <taxon>Mycosphaerellales</taxon>
        <taxon>Teratosphaeriaceae</taxon>
        <taxon>Meristemomyces</taxon>
    </lineage>
</organism>
<sequence length="286" mass="33333">MVFGILTAVAAAPAIVGTTEAIRQGQRENKREEHRGRKNNLTVTLLRRSPYRVQFDGALIVLKDNKLWIDVRQNDRRNEQYHPFTGYYLPWPHGNTANEWKQLGYAHGEGLVTTINDENFLNWAYVDRETHEVRYGVRAEAERHKVGPWSCTKIERRLSFEGWEGFMAVQEEEGEGMWALYFDCNDDGLRRDGQPGRLGKPILELEVWRRELRRERFDAVSERMERLQLREEQEGKSEGVAAAARKASGFDERLEVQRGIEKEGSATDFETKMQRQREMGRSIFTK</sequence>
<name>A0AAN7YNH7_9PEZI</name>
<evidence type="ECO:0000313" key="4">
    <source>
        <dbReference type="Proteomes" id="UP001310890"/>
    </source>
</evidence>
<evidence type="ECO:0000313" key="3">
    <source>
        <dbReference type="EMBL" id="KAK5118431.1"/>
    </source>
</evidence>
<dbReference type="EMBL" id="JAVRRL010000002">
    <property type="protein sequence ID" value="KAK5118431.1"/>
    <property type="molecule type" value="Genomic_DNA"/>
</dbReference>
<dbReference type="PANTHER" id="PTHR38049">
    <property type="entry name" value="RICIN B LECTIN DOMAIN-CONTAINING PROTEIN"/>
    <property type="match status" value="1"/>
</dbReference>
<accession>A0AAN7YNH7</accession>
<dbReference type="Proteomes" id="UP001310890">
    <property type="component" value="Unassembled WGS sequence"/>
</dbReference>
<dbReference type="PANTHER" id="PTHR38049:SF2">
    <property type="entry name" value="RICIN B LECTIN DOMAIN-CONTAINING PROTEIN"/>
    <property type="match status" value="1"/>
</dbReference>